<sequence length="140" mass="16579">MPEPKEWYSLPIRDKKRRTKFLLLFALSVGIFWFAFGTFWGLFSLLVIGLVLLPFYTKTHYRIEEGKIYIKKPLYVLEKDLSYYKKVLKDRYGLFLSPFKKSTPLENFRGLFLQVDDESLRDELFEYLKGVIEGGDKGES</sequence>
<feature type="transmembrane region" description="Helical" evidence="1">
    <location>
        <begin position="21"/>
        <end position="53"/>
    </location>
</feature>
<organism evidence="2">
    <name type="scientific">candidate division WOR-3 bacterium</name>
    <dbReference type="NCBI Taxonomy" id="2052148"/>
    <lineage>
        <taxon>Bacteria</taxon>
        <taxon>Bacteria division WOR-3</taxon>
    </lineage>
</organism>
<reference evidence="2" key="1">
    <citation type="journal article" date="2020" name="mSystems">
        <title>Genome- and Community-Level Interaction Insights into Carbon Utilization and Element Cycling Functions of Hydrothermarchaeota in Hydrothermal Sediment.</title>
        <authorList>
            <person name="Zhou Z."/>
            <person name="Liu Y."/>
            <person name="Xu W."/>
            <person name="Pan J."/>
            <person name="Luo Z.H."/>
            <person name="Li M."/>
        </authorList>
    </citation>
    <scope>NUCLEOTIDE SEQUENCE [LARGE SCALE GENOMIC DNA]</scope>
    <source>
        <strain evidence="2">SpSt-754</strain>
    </source>
</reference>
<proteinExistence type="predicted"/>
<evidence type="ECO:0008006" key="3">
    <source>
        <dbReference type="Google" id="ProtNLM"/>
    </source>
</evidence>
<keyword evidence="1" id="KW-0472">Membrane</keyword>
<dbReference type="EMBL" id="DTGD01000052">
    <property type="protein sequence ID" value="HGB35522.1"/>
    <property type="molecule type" value="Genomic_DNA"/>
</dbReference>
<dbReference type="AlphaFoldDB" id="A0A7V3KMK9"/>
<keyword evidence="1" id="KW-0812">Transmembrane</keyword>
<evidence type="ECO:0000256" key="1">
    <source>
        <dbReference type="SAM" id="Phobius"/>
    </source>
</evidence>
<comment type="caution">
    <text evidence="2">The sequence shown here is derived from an EMBL/GenBank/DDBJ whole genome shotgun (WGS) entry which is preliminary data.</text>
</comment>
<protein>
    <recommendedName>
        <fullName evidence="3">DUF304 domain-containing protein</fullName>
    </recommendedName>
</protein>
<name>A0A7V3KMK9_UNCW3</name>
<gene>
    <name evidence="2" type="ORF">ENV38_01280</name>
</gene>
<accession>A0A7V3KMK9</accession>
<keyword evidence="1" id="KW-1133">Transmembrane helix</keyword>
<evidence type="ECO:0000313" key="2">
    <source>
        <dbReference type="EMBL" id="HGB35522.1"/>
    </source>
</evidence>